<dbReference type="OrthoDB" id="9778320at2"/>
<keyword evidence="4" id="KW-1185">Reference proteome</keyword>
<protein>
    <recommendedName>
        <fullName evidence="2">NodB homology domain-containing protein</fullName>
    </recommendedName>
</protein>
<proteinExistence type="predicted"/>
<dbReference type="RefSeq" id="WP_126794357.1">
    <property type="nucleotide sequence ID" value="NZ_CP060720.1"/>
</dbReference>
<dbReference type="GO" id="GO:0005975">
    <property type="term" value="P:carbohydrate metabolic process"/>
    <property type="evidence" value="ECO:0007669"/>
    <property type="project" value="InterPro"/>
</dbReference>
<gene>
    <name evidence="3" type="ORF">CBF28_09005</name>
</gene>
<keyword evidence="1" id="KW-0732">Signal</keyword>
<dbReference type="AlphaFoldDB" id="A0A430AZV1"/>
<sequence length="246" mass="28784">MFKTLVFHEIRPKEEIDLGMRPVIVKNGYVDQLPLPLFNSVSSFEKEMTYLVESGYHFLTLAEVKAFFYEKKSLPEKSVLITFDDCFQSMKTYAYPIIKKLEIPVTVFVATGWIFEETSEYSGKVSKALSFKELDEMSDYFTYANHTHDYHERRGIEASKLMWEDKENVVQDLEKCNEWVKEKDVFAYPFGLYDAENVSLLKDNGFTLAFTTKQGVTTRETNPLEIERTVIPFTMTLDEFKELMTY</sequence>
<dbReference type="InterPro" id="IPR011330">
    <property type="entry name" value="Glyco_hydro/deAcase_b/a-brl"/>
</dbReference>
<dbReference type="GO" id="GO:0016810">
    <property type="term" value="F:hydrolase activity, acting on carbon-nitrogen (but not peptide) bonds"/>
    <property type="evidence" value="ECO:0007669"/>
    <property type="project" value="InterPro"/>
</dbReference>
<dbReference type="GeneID" id="95581948"/>
<dbReference type="Gene3D" id="3.20.20.370">
    <property type="entry name" value="Glycoside hydrolase/deacetylase"/>
    <property type="match status" value="1"/>
</dbReference>
<dbReference type="SUPFAM" id="SSF88713">
    <property type="entry name" value="Glycoside hydrolase/deacetylase"/>
    <property type="match status" value="1"/>
</dbReference>
<comment type="caution">
    <text evidence="3">The sequence shown here is derived from an EMBL/GenBank/DDBJ whole genome shotgun (WGS) entry which is preliminary data.</text>
</comment>
<reference evidence="3 4" key="1">
    <citation type="submission" date="2017-05" db="EMBL/GenBank/DDBJ databases">
        <title>Vagococcus spp. assemblies.</title>
        <authorList>
            <person name="Gulvik C.A."/>
        </authorList>
    </citation>
    <scope>NUCLEOTIDE SEQUENCE [LARGE SCALE GENOMIC DNA]</scope>
    <source>
        <strain evidence="3 4">SS1714</strain>
    </source>
</reference>
<accession>A0A430AZV1</accession>
<organism evidence="3 4">
    <name type="scientific">Vagococcus carniphilus</name>
    <dbReference type="NCBI Taxonomy" id="218144"/>
    <lineage>
        <taxon>Bacteria</taxon>
        <taxon>Bacillati</taxon>
        <taxon>Bacillota</taxon>
        <taxon>Bacilli</taxon>
        <taxon>Lactobacillales</taxon>
        <taxon>Enterococcaceae</taxon>
        <taxon>Vagococcus</taxon>
    </lineage>
</organism>
<dbReference type="InterPro" id="IPR051398">
    <property type="entry name" value="Polysacch_Deacetylase"/>
</dbReference>
<evidence type="ECO:0000259" key="2">
    <source>
        <dbReference type="PROSITE" id="PS51677"/>
    </source>
</evidence>
<dbReference type="PROSITE" id="PS51677">
    <property type="entry name" value="NODB"/>
    <property type="match status" value="1"/>
</dbReference>
<feature type="domain" description="NodB homology" evidence="2">
    <location>
        <begin position="77"/>
        <end position="246"/>
    </location>
</feature>
<evidence type="ECO:0000313" key="4">
    <source>
        <dbReference type="Proteomes" id="UP000288028"/>
    </source>
</evidence>
<dbReference type="PANTHER" id="PTHR34216">
    <property type="match status" value="1"/>
</dbReference>
<evidence type="ECO:0000313" key="3">
    <source>
        <dbReference type="EMBL" id="RSU13617.1"/>
    </source>
</evidence>
<dbReference type="Proteomes" id="UP000288028">
    <property type="component" value="Unassembled WGS sequence"/>
</dbReference>
<dbReference type="Pfam" id="PF01522">
    <property type="entry name" value="Polysacc_deac_1"/>
    <property type="match status" value="1"/>
</dbReference>
<dbReference type="CDD" id="cd10966">
    <property type="entry name" value="CE4_yadE_5s"/>
    <property type="match status" value="1"/>
</dbReference>
<evidence type="ECO:0000256" key="1">
    <source>
        <dbReference type="ARBA" id="ARBA00022729"/>
    </source>
</evidence>
<dbReference type="EMBL" id="NGKB01000008">
    <property type="protein sequence ID" value="RSU13617.1"/>
    <property type="molecule type" value="Genomic_DNA"/>
</dbReference>
<name>A0A430AZV1_9ENTE</name>
<dbReference type="InterPro" id="IPR002509">
    <property type="entry name" value="NODB_dom"/>
</dbReference>
<dbReference type="PANTHER" id="PTHR34216:SF7">
    <property type="entry name" value="POLY-BETA-1,6-N-ACETYL-D-GLUCOSAMINE N-DEACETYLASE"/>
    <property type="match status" value="1"/>
</dbReference>